<dbReference type="NCBIfam" id="NF041951">
    <property type="entry name" value="phage_RstR"/>
    <property type="match status" value="1"/>
</dbReference>
<reference evidence="3" key="1">
    <citation type="submission" date="2022-01" db="EMBL/GenBank/DDBJ databases">
        <title>Genome sequencing of Zunongwangia sp. M21534 genome.</title>
        <authorList>
            <person name="Chen Y."/>
            <person name="Dong C."/>
            <person name="Shao Z."/>
        </authorList>
    </citation>
    <scope>NUCLEOTIDE SEQUENCE</scope>
    <source>
        <strain evidence="3">MCCC M21534</strain>
    </source>
</reference>
<dbReference type="GO" id="GO:0003677">
    <property type="term" value="F:DNA binding"/>
    <property type="evidence" value="ECO:0007669"/>
    <property type="project" value="UniProtKB-KW"/>
</dbReference>
<evidence type="ECO:0000313" key="4">
    <source>
        <dbReference type="Proteomes" id="UP001139521"/>
    </source>
</evidence>
<organism evidence="3 4">
    <name type="scientific">Zunongwangia pacifica</name>
    <dbReference type="NCBI Taxonomy" id="2911062"/>
    <lineage>
        <taxon>Bacteria</taxon>
        <taxon>Pseudomonadati</taxon>
        <taxon>Bacteroidota</taxon>
        <taxon>Flavobacteriia</taxon>
        <taxon>Flavobacteriales</taxon>
        <taxon>Flavobacteriaceae</taxon>
        <taxon>Zunongwangia</taxon>
    </lineage>
</organism>
<dbReference type="Proteomes" id="UP001139521">
    <property type="component" value="Unassembled WGS sequence"/>
</dbReference>
<dbReference type="PANTHER" id="PTHR46797">
    <property type="entry name" value="HTH-TYPE TRANSCRIPTIONAL REGULATOR"/>
    <property type="match status" value="1"/>
</dbReference>
<dbReference type="Gene3D" id="1.10.260.40">
    <property type="entry name" value="lambda repressor-like DNA-binding domains"/>
    <property type="match status" value="1"/>
</dbReference>
<dbReference type="InterPro" id="IPR010982">
    <property type="entry name" value="Lambda_DNA-bd_dom_sf"/>
</dbReference>
<evidence type="ECO:0000313" key="3">
    <source>
        <dbReference type="EMBL" id="MCL6220827.1"/>
    </source>
</evidence>
<dbReference type="AlphaFoldDB" id="A0A9X1ZTP1"/>
<dbReference type="InterPro" id="IPR050807">
    <property type="entry name" value="TransReg_Diox_bact_type"/>
</dbReference>
<protein>
    <submittedName>
        <fullName evidence="3">Helix-turn-helix domain-containing protein</fullName>
    </submittedName>
</protein>
<dbReference type="EMBL" id="JAKHSK010000059">
    <property type="protein sequence ID" value="MCL6220827.1"/>
    <property type="molecule type" value="Genomic_DNA"/>
</dbReference>
<dbReference type="SUPFAM" id="SSF47413">
    <property type="entry name" value="lambda repressor-like DNA-binding domains"/>
    <property type="match status" value="1"/>
</dbReference>
<proteinExistence type="predicted"/>
<dbReference type="SMART" id="SM00530">
    <property type="entry name" value="HTH_XRE"/>
    <property type="match status" value="1"/>
</dbReference>
<evidence type="ECO:0000256" key="1">
    <source>
        <dbReference type="ARBA" id="ARBA00023125"/>
    </source>
</evidence>
<dbReference type="Pfam" id="PF01381">
    <property type="entry name" value="HTH_3"/>
    <property type="match status" value="1"/>
</dbReference>
<dbReference type="CDD" id="cd00093">
    <property type="entry name" value="HTH_XRE"/>
    <property type="match status" value="1"/>
</dbReference>
<comment type="caution">
    <text evidence="3">The sequence shown here is derived from an EMBL/GenBank/DDBJ whole genome shotgun (WGS) entry which is preliminary data.</text>
</comment>
<gene>
    <name evidence="3" type="ORF">L1967_21255</name>
</gene>
<feature type="domain" description="HTH cro/C1-type" evidence="2">
    <location>
        <begin position="7"/>
        <end position="61"/>
    </location>
</feature>
<dbReference type="PANTHER" id="PTHR46797:SF1">
    <property type="entry name" value="METHYLPHOSPHONATE SYNTHASE"/>
    <property type="match status" value="1"/>
</dbReference>
<keyword evidence="4" id="KW-1185">Reference proteome</keyword>
<evidence type="ECO:0000259" key="2">
    <source>
        <dbReference type="PROSITE" id="PS50943"/>
    </source>
</evidence>
<dbReference type="PROSITE" id="PS50943">
    <property type="entry name" value="HTH_CROC1"/>
    <property type="match status" value="1"/>
</dbReference>
<dbReference type="GO" id="GO:0005829">
    <property type="term" value="C:cytosol"/>
    <property type="evidence" value="ECO:0007669"/>
    <property type="project" value="TreeGrafter"/>
</dbReference>
<accession>A0A9X1ZTP1</accession>
<dbReference type="InterPro" id="IPR049639">
    <property type="entry name" value="RstR"/>
</dbReference>
<dbReference type="RefSeq" id="WP_249603506.1">
    <property type="nucleotide sequence ID" value="NZ_JAKHSK010000059.1"/>
</dbReference>
<keyword evidence="1" id="KW-0238">DNA-binding</keyword>
<dbReference type="GO" id="GO:0003700">
    <property type="term" value="F:DNA-binding transcription factor activity"/>
    <property type="evidence" value="ECO:0007669"/>
    <property type="project" value="TreeGrafter"/>
</dbReference>
<name>A0A9X1ZTP1_9FLAO</name>
<sequence length="110" mass="12017">MTIAERIRLYRQQKSFSQAELAEISGVNNKSLSRYELGTSIPPADALKAIADALGVSADALLSDDVIAIKDKELLKRFQAIQDMGSEDKAMVLKFLDLAIRDASAKKAYA</sequence>
<dbReference type="InterPro" id="IPR001387">
    <property type="entry name" value="Cro/C1-type_HTH"/>
</dbReference>